<dbReference type="GO" id="GO:0030643">
    <property type="term" value="P:intracellular phosphate ion homeostasis"/>
    <property type="evidence" value="ECO:0007669"/>
    <property type="project" value="InterPro"/>
</dbReference>
<sequence>MYRRRVQIVGGSTYILSLPKSWAEKVDLKEGEELFVEELSNQALLIYAPERREHFSKAEISFTCKESRNFIERTIIAQYLAGKKEIVLHASDVECKKTLSSIADSLKKKVLGLEILEETSNDIVLGAILDTTFSDITHVINSMMKTIIYMLEDLAIGLRKNDLKIIKDIYQRDDYIDRLYLYSIRYLVNIYNMPTQERINPSSSVHYALATKSLERIGDHVSAISKNLEVELVQSNINDKEKEGILNLINSIKDLESQILKLVLKFDGELLNEITEKAINLMNVESELRVSLLKYSVNLSYVAESLRRIIAYSIDLLESVLDINVLQT</sequence>
<accession>A0A7C2ZPQ3</accession>
<reference evidence="2" key="1">
    <citation type="journal article" date="2020" name="mSystems">
        <title>Genome- and Community-Level Interaction Insights into Carbon Utilization and Element Cycling Functions of Hydrothermarchaeota in Hydrothermal Sediment.</title>
        <authorList>
            <person name="Zhou Z."/>
            <person name="Liu Y."/>
            <person name="Xu W."/>
            <person name="Pan J."/>
            <person name="Luo Z.H."/>
            <person name="Li M."/>
        </authorList>
    </citation>
    <scope>NUCLEOTIDE SEQUENCE [LARGE SCALE GENOMIC DNA]</scope>
    <source>
        <strain evidence="2">SpSt-1261</strain>
    </source>
</reference>
<feature type="domain" description="SpoVT-AbrB" evidence="1">
    <location>
        <begin position="8"/>
        <end position="54"/>
    </location>
</feature>
<evidence type="ECO:0000259" key="1">
    <source>
        <dbReference type="SMART" id="SM00966"/>
    </source>
</evidence>
<dbReference type="GO" id="GO:0045936">
    <property type="term" value="P:negative regulation of phosphate metabolic process"/>
    <property type="evidence" value="ECO:0007669"/>
    <property type="project" value="InterPro"/>
</dbReference>
<dbReference type="SUPFAM" id="SSF109755">
    <property type="entry name" value="PhoU-like"/>
    <property type="match status" value="1"/>
</dbReference>
<dbReference type="Proteomes" id="UP000886076">
    <property type="component" value="Unassembled WGS sequence"/>
</dbReference>
<dbReference type="InterPro" id="IPR038078">
    <property type="entry name" value="PhoU-like_sf"/>
</dbReference>
<dbReference type="Pfam" id="PF01895">
    <property type="entry name" value="PhoU"/>
    <property type="match status" value="1"/>
</dbReference>
<dbReference type="EMBL" id="DSFH01000036">
    <property type="protein sequence ID" value="HEW63853.1"/>
    <property type="molecule type" value="Genomic_DNA"/>
</dbReference>
<dbReference type="Gene3D" id="1.20.58.220">
    <property type="entry name" value="Phosphate transport system protein phou homolog 2, domain 2"/>
    <property type="match status" value="1"/>
</dbReference>
<dbReference type="PANTHER" id="PTHR42930:SF2">
    <property type="entry name" value="PHOU DOMAIN-CONTAINING PROTEIN"/>
    <property type="match status" value="1"/>
</dbReference>
<dbReference type="InterPro" id="IPR028366">
    <property type="entry name" value="PhoU"/>
</dbReference>
<proteinExistence type="predicted"/>
<comment type="caution">
    <text evidence="2">The sequence shown here is derived from an EMBL/GenBank/DDBJ whole genome shotgun (WGS) entry which is preliminary data.</text>
</comment>
<dbReference type="PANTHER" id="PTHR42930">
    <property type="entry name" value="PHOSPHATE-SPECIFIC TRANSPORT SYSTEM ACCESSORY PROTEIN PHOU"/>
    <property type="match status" value="1"/>
</dbReference>
<name>A0A7C2ZPQ3_9CREN</name>
<dbReference type="Pfam" id="PF04014">
    <property type="entry name" value="MazE_antitoxin"/>
    <property type="match status" value="1"/>
</dbReference>
<dbReference type="InterPro" id="IPR007159">
    <property type="entry name" value="SpoVT-AbrB_dom"/>
</dbReference>
<protein>
    <submittedName>
        <fullName evidence="2">Phosphate uptake regulator PhoU</fullName>
    </submittedName>
</protein>
<dbReference type="RefSeq" id="WP_148683773.1">
    <property type="nucleotide sequence ID" value="NZ_DSFH01000036.1"/>
</dbReference>
<gene>
    <name evidence="2" type="ORF">ENO39_02180</name>
</gene>
<dbReference type="AlphaFoldDB" id="A0A7C2ZPQ3"/>
<dbReference type="InterPro" id="IPR026022">
    <property type="entry name" value="PhoU_dom"/>
</dbReference>
<organism evidence="2">
    <name type="scientific">Fervidicoccus fontis</name>
    <dbReference type="NCBI Taxonomy" id="683846"/>
    <lineage>
        <taxon>Archaea</taxon>
        <taxon>Thermoproteota</taxon>
        <taxon>Thermoprotei</taxon>
        <taxon>Fervidicoccales</taxon>
        <taxon>Fervidicoccaceae</taxon>
        <taxon>Fervidicoccus</taxon>
    </lineage>
</organism>
<dbReference type="GO" id="GO:0003677">
    <property type="term" value="F:DNA binding"/>
    <property type="evidence" value="ECO:0007669"/>
    <property type="project" value="InterPro"/>
</dbReference>
<dbReference type="GeneID" id="12450415"/>
<dbReference type="SMART" id="SM00966">
    <property type="entry name" value="SpoVT_AbrB"/>
    <property type="match status" value="1"/>
</dbReference>
<evidence type="ECO:0000313" key="2">
    <source>
        <dbReference type="EMBL" id="HEW63853.1"/>
    </source>
</evidence>